<dbReference type="GO" id="GO:0030436">
    <property type="term" value="P:asexual sporulation"/>
    <property type="evidence" value="ECO:0007669"/>
    <property type="project" value="UniProtKB-UniRule"/>
</dbReference>
<comment type="induction">
    <text evidence="4">Expressed only in the forespore compartment of sporulating cells.</text>
</comment>
<reference evidence="5 6" key="1">
    <citation type="submission" date="2017-04" db="EMBL/GenBank/DDBJ databases">
        <title>The whole genome sequencing and assembly of Halobacillus mangrovi strain.</title>
        <authorList>
            <person name="Lee S.-J."/>
            <person name="Park M.-K."/>
            <person name="Kim J.-Y."/>
            <person name="Lee Y.-J."/>
            <person name="Yi H."/>
            <person name="Bahn Y.-S."/>
            <person name="Kim J.F."/>
            <person name="Lee D.-W."/>
        </authorList>
    </citation>
    <scope>NUCLEOTIDE SEQUENCE [LARGE SCALE GENOMIC DNA]</scope>
    <source>
        <strain evidence="5 6">KTB 131</strain>
    </source>
</reference>
<dbReference type="GO" id="GO:0030435">
    <property type="term" value="P:sporulation resulting in formation of a cellular spore"/>
    <property type="evidence" value="ECO:0007669"/>
    <property type="project" value="UniProtKB-KW"/>
</dbReference>
<keyword evidence="3 4" id="KW-0749">Sporulation</keyword>
<dbReference type="HAMAP" id="MF_00667">
    <property type="entry name" value="SspH"/>
    <property type="match status" value="1"/>
</dbReference>
<evidence type="ECO:0000256" key="3">
    <source>
        <dbReference type="ARBA" id="ARBA00022969"/>
    </source>
</evidence>
<gene>
    <name evidence="4" type="primary">sspH</name>
    <name evidence="5" type="ORF">HM131_20035</name>
</gene>
<dbReference type="InterPro" id="IPR012610">
    <property type="entry name" value="SASP_SspH"/>
</dbReference>
<evidence type="ECO:0000256" key="1">
    <source>
        <dbReference type="ARBA" id="ARBA00004288"/>
    </source>
</evidence>
<dbReference type="AlphaFoldDB" id="A0A1W6A0A6"/>
<sequence length="61" mass="7347">MNKERAKEIFNSPEMINVTHQDREVYIEEVIERNEMARIHPVDQPNVNQEVPLYELKEPQQ</sequence>
<accession>A0A1W6A0A6</accession>
<proteinExistence type="evidence at transcript level"/>
<dbReference type="GO" id="GO:0042601">
    <property type="term" value="C:endospore-forming forespore"/>
    <property type="evidence" value="ECO:0007669"/>
    <property type="project" value="InterPro"/>
</dbReference>
<evidence type="ECO:0000313" key="6">
    <source>
        <dbReference type="Proteomes" id="UP000192527"/>
    </source>
</evidence>
<evidence type="ECO:0000256" key="2">
    <source>
        <dbReference type="ARBA" id="ARBA00006573"/>
    </source>
</evidence>
<dbReference type="STRING" id="402384.HM131_20035"/>
<dbReference type="RefSeq" id="WP_085031550.1">
    <property type="nucleotide sequence ID" value="NZ_CP020772.1"/>
</dbReference>
<dbReference type="OrthoDB" id="1683648at2"/>
<protein>
    <recommendedName>
        <fullName evidence="4">Small, acid-soluble spore protein H</fullName>
        <shortName evidence="4">SASP H</shortName>
    </recommendedName>
</protein>
<dbReference type="KEGG" id="hmn:HM131_20035"/>
<dbReference type="NCBIfam" id="TIGR02861">
    <property type="entry name" value="SASP_H"/>
    <property type="match status" value="1"/>
</dbReference>
<keyword evidence="6" id="KW-1185">Reference proteome</keyword>
<dbReference type="Proteomes" id="UP000192527">
    <property type="component" value="Chromosome"/>
</dbReference>
<comment type="subcellular location">
    <subcellularLocation>
        <location evidence="1 4">Spore core</location>
    </subcellularLocation>
</comment>
<dbReference type="EMBL" id="CP020772">
    <property type="protein sequence ID" value="ARI78973.1"/>
    <property type="molecule type" value="Genomic_DNA"/>
</dbReference>
<name>A0A1W6A0A6_9BACI</name>
<evidence type="ECO:0000256" key="4">
    <source>
        <dbReference type="HAMAP-Rule" id="MF_00667"/>
    </source>
</evidence>
<comment type="similarity">
    <text evidence="2 4">Belongs to the SspH family.</text>
</comment>
<evidence type="ECO:0000313" key="5">
    <source>
        <dbReference type="EMBL" id="ARI78973.1"/>
    </source>
</evidence>
<dbReference type="Pfam" id="PF08141">
    <property type="entry name" value="SspH"/>
    <property type="match status" value="1"/>
</dbReference>
<organism evidence="5 6">
    <name type="scientific">Halobacillus mangrovi</name>
    <dbReference type="NCBI Taxonomy" id="402384"/>
    <lineage>
        <taxon>Bacteria</taxon>
        <taxon>Bacillati</taxon>
        <taxon>Bacillota</taxon>
        <taxon>Bacilli</taxon>
        <taxon>Bacillales</taxon>
        <taxon>Bacillaceae</taxon>
        <taxon>Halobacillus</taxon>
    </lineage>
</organism>